<sequence length="133" mass="15184">MTPKMFICEVPEKVVEDGDCFWIQGSVVDVEMGESGELEMITLDDGTSSIKISIKDKLKDVNYEGFNEKAVVIYRGLVEELVQKGKYISTVCQLNEGLFKVLHISDSINKSRDSENEWINSIIRSRNFREDEL</sequence>
<dbReference type="RefSeq" id="XP_028872920.1">
    <property type="nucleotide sequence ID" value="XM_029017969.1"/>
</dbReference>
<dbReference type="EMBL" id="LRBP01000039">
    <property type="protein sequence ID" value="OII70812.1"/>
    <property type="molecule type" value="Genomic_DNA"/>
</dbReference>
<accession>A0A1J4MCS1</accession>
<proteinExistence type="predicted"/>
<comment type="caution">
    <text evidence="1">The sequence shown here is derived from an EMBL/GenBank/DDBJ whole genome shotgun (WGS) entry which is preliminary data.</text>
</comment>
<name>A0A1J4MCS1_9CRYT</name>
<organism evidence="1 2">
    <name type="scientific">Cryptosporidium ubiquitum</name>
    <dbReference type="NCBI Taxonomy" id="857276"/>
    <lineage>
        <taxon>Eukaryota</taxon>
        <taxon>Sar</taxon>
        <taxon>Alveolata</taxon>
        <taxon>Apicomplexa</taxon>
        <taxon>Conoidasida</taxon>
        <taxon>Coccidia</taxon>
        <taxon>Eucoccidiorida</taxon>
        <taxon>Eimeriorina</taxon>
        <taxon>Cryptosporidiidae</taxon>
        <taxon>Cryptosporidium</taxon>
    </lineage>
</organism>
<gene>
    <name evidence="1" type="ORF">cubi_00957</name>
</gene>
<evidence type="ECO:0000313" key="1">
    <source>
        <dbReference type="EMBL" id="OII70812.1"/>
    </source>
</evidence>
<evidence type="ECO:0008006" key="3">
    <source>
        <dbReference type="Google" id="ProtNLM"/>
    </source>
</evidence>
<evidence type="ECO:0000313" key="2">
    <source>
        <dbReference type="Proteomes" id="UP000186176"/>
    </source>
</evidence>
<dbReference type="Proteomes" id="UP000186176">
    <property type="component" value="Unassembled WGS sequence"/>
</dbReference>
<dbReference type="AlphaFoldDB" id="A0A1J4MCS1"/>
<dbReference type="OrthoDB" id="336571at2759"/>
<reference evidence="1 2" key="1">
    <citation type="submission" date="2016-10" db="EMBL/GenBank/DDBJ databases">
        <title>Reductive evolution of mitochondrial metabolism and differential evolution of invasion-related proteins in Cryptosporidium.</title>
        <authorList>
            <person name="Liu S."/>
            <person name="Roellig D.M."/>
            <person name="Guo Y."/>
            <person name="Li N."/>
            <person name="Frace M.A."/>
            <person name="Tang K."/>
            <person name="Zhang L."/>
            <person name="Feng Y."/>
            <person name="Xiao L."/>
        </authorList>
    </citation>
    <scope>NUCLEOTIDE SEQUENCE [LARGE SCALE GENOMIC DNA]</scope>
    <source>
        <strain evidence="1">39726</strain>
    </source>
</reference>
<dbReference type="VEuPathDB" id="CryptoDB:cubi_00957"/>
<keyword evidence="2" id="KW-1185">Reference proteome</keyword>
<dbReference type="GeneID" id="39977748"/>
<protein>
    <recommendedName>
        <fullName evidence="3">OB domain-containing protein</fullName>
    </recommendedName>
</protein>